<dbReference type="RefSeq" id="WP_002683457.1">
    <property type="nucleotide sequence ID" value="NZ_JH600070.1"/>
</dbReference>
<reference evidence="1 2" key="1">
    <citation type="submission" date="2011-11" db="EMBL/GenBank/DDBJ databases">
        <title>Improved High-Quality Draft sequence of Beggiatoa alba B18lD.</title>
        <authorList>
            <consortium name="US DOE Joint Genome Institute"/>
            <person name="Lucas S."/>
            <person name="Han J."/>
            <person name="Lapidus A."/>
            <person name="Cheng J.-F."/>
            <person name="Goodwin L."/>
            <person name="Pitluck S."/>
            <person name="Peters L."/>
            <person name="Mikhailova N."/>
            <person name="Held B."/>
            <person name="Detter J.C."/>
            <person name="Han C."/>
            <person name="Tapia R."/>
            <person name="Land M."/>
            <person name="Hauser L."/>
            <person name="Kyrpides N."/>
            <person name="Ivanova N."/>
            <person name="Pagani I."/>
            <person name="Samuel K."/>
            <person name="Teske A."/>
            <person name="Mueller J."/>
            <person name="Woyke T."/>
        </authorList>
    </citation>
    <scope>NUCLEOTIDE SEQUENCE [LARGE SCALE GENOMIC DNA]</scope>
    <source>
        <strain evidence="1 2">B18LD</strain>
    </source>
</reference>
<dbReference type="EMBL" id="JH600070">
    <property type="protein sequence ID" value="EIJ41471.1"/>
    <property type="molecule type" value="Genomic_DNA"/>
</dbReference>
<dbReference type="HOGENOM" id="CLU_1093386_0_0_6"/>
<evidence type="ECO:0000313" key="1">
    <source>
        <dbReference type="EMBL" id="EIJ41471.1"/>
    </source>
</evidence>
<gene>
    <name evidence="1" type="ORF">BegalDRAFT_0553</name>
</gene>
<name>I3CCX8_9GAMM</name>
<dbReference type="Proteomes" id="UP000005744">
    <property type="component" value="Unassembled WGS sequence"/>
</dbReference>
<organism evidence="1 2">
    <name type="scientific">Beggiatoa alba B18LD</name>
    <dbReference type="NCBI Taxonomy" id="395493"/>
    <lineage>
        <taxon>Bacteria</taxon>
        <taxon>Pseudomonadati</taxon>
        <taxon>Pseudomonadota</taxon>
        <taxon>Gammaproteobacteria</taxon>
        <taxon>Thiotrichales</taxon>
        <taxon>Thiotrichaceae</taxon>
        <taxon>Beggiatoa</taxon>
    </lineage>
</organism>
<dbReference type="OrthoDB" id="5381192at2"/>
<dbReference type="AlphaFoldDB" id="I3CCX8"/>
<keyword evidence="2" id="KW-1185">Reference proteome</keyword>
<dbReference type="STRING" id="395493.BegalDRAFT_0553"/>
<dbReference type="eggNOG" id="ENOG502ZJHH">
    <property type="taxonomic scope" value="Bacteria"/>
</dbReference>
<proteinExistence type="predicted"/>
<accession>I3CCX8</accession>
<sequence>MTFNFFSASQLVKRLFFISLMLSVLLFSACGGGGGSSEGDLTDGITVTFNASPRQSLSATGERLSAPAGAKTFYNHEGVKITLKTAYLVIWSVSIKTDCNSIDFATWWNPLLNLLIPNAQAHAQTTPTQLGTPNAINLLDADGQNIILGEIYPAPASYCGMQIDLMKADEDTQHLPQTLNLLNRVLYIEGEYLPVGATEAIPFKLDIAKTPRPQSLRFSTPLVLSNTQRTATLDFYVHYDRWFDGVDFSALNTDTQIDWVLNNVTESLGL</sequence>
<evidence type="ECO:0000313" key="2">
    <source>
        <dbReference type="Proteomes" id="UP000005744"/>
    </source>
</evidence>
<protein>
    <submittedName>
        <fullName evidence="1">Uncharacterized protein</fullName>
    </submittedName>
</protein>